<reference evidence="2" key="1">
    <citation type="submission" date="2020-10" db="EMBL/GenBank/DDBJ databases">
        <title>Taxonomic study of unclassified bacteria belonging to the class Ktedonobacteria.</title>
        <authorList>
            <person name="Yabe S."/>
            <person name="Wang C.M."/>
            <person name="Zheng Y."/>
            <person name="Sakai Y."/>
            <person name="Cavaletti L."/>
            <person name="Monciardini P."/>
            <person name="Donadio S."/>
        </authorList>
    </citation>
    <scope>NUCLEOTIDE SEQUENCE</scope>
    <source>
        <strain evidence="2">ID150040</strain>
    </source>
</reference>
<proteinExistence type="predicted"/>
<evidence type="ECO:0000313" key="3">
    <source>
        <dbReference type="Proteomes" id="UP000597444"/>
    </source>
</evidence>
<keyword evidence="1" id="KW-1133">Transmembrane helix</keyword>
<protein>
    <submittedName>
        <fullName evidence="2">Uncharacterized protein</fullName>
    </submittedName>
</protein>
<dbReference type="EMBL" id="BNJK01000002">
    <property type="protein sequence ID" value="GHO98096.1"/>
    <property type="molecule type" value="Genomic_DNA"/>
</dbReference>
<evidence type="ECO:0000313" key="2">
    <source>
        <dbReference type="EMBL" id="GHO98096.1"/>
    </source>
</evidence>
<accession>A0A8J3IP11</accession>
<keyword evidence="3" id="KW-1185">Reference proteome</keyword>
<comment type="caution">
    <text evidence="2">The sequence shown here is derived from an EMBL/GenBank/DDBJ whole genome shotgun (WGS) entry which is preliminary data.</text>
</comment>
<keyword evidence="1" id="KW-0812">Transmembrane</keyword>
<feature type="transmembrane region" description="Helical" evidence="1">
    <location>
        <begin position="6"/>
        <end position="25"/>
    </location>
</feature>
<organism evidence="2 3">
    <name type="scientific">Reticulibacter mediterranei</name>
    <dbReference type="NCBI Taxonomy" id="2778369"/>
    <lineage>
        <taxon>Bacteria</taxon>
        <taxon>Bacillati</taxon>
        <taxon>Chloroflexota</taxon>
        <taxon>Ktedonobacteria</taxon>
        <taxon>Ktedonobacterales</taxon>
        <taxon>Reticulibacteraceae</taxon>
        <taxon>Reticulibacter</taxon>
    </lineage>
</organism>
<dbReference type="AlphaFoldDB" id="A0A8J3IP11"/>
<sequence length="153" mass="17392">MTRAFTEILILVLNIASADTLAFIAGSLQRVMNTMDEAVFQSFVKQLHTSLQRSPYQLVTSTLQIIALIPYFIIFGFSNWWFTAGALVSVAASMFVSKLLILPTYKKIYNVLESSDTTGLRKWRRKLQTRNRFRAVIQFVSVALMVIGLFRTS</sequence>
<name>A0A8J3IP11_9CHLR</name>
<feature type="transmembrane region" description="Helical" evidence="1">
    <location>
        <begin position="131"/>
        <end position="150"/>
    </location>
</feature>
<gene>
    <name evidence="2" type="ORF">KSF_081440</name>
</gene>
<feature type="transmembrane region" description="Helical" evidence="1">
    <location>
        <begin position="55"/>
        <end position="74"/>
    </location>
</feature>
<evidence type="ECO:0000256" key="1">
    <source>
        <dbReference type="SAM" id="Phobius"/>
    </source>
</evidence>
<dbReference type="Proteomes" id="UP000597444">
    <property type="component" value="Unassembled WGS sequence"/>
</dbReference>
<dbReference type="RefSeq" id="WP_220208860.1">
    <property type="nucleotide sequence ID" value="NZ_BNJK01000002.1"/>
</dbReference>
<keyword evidence="1" id="KW-0472">Membrane</keyword>
<feature type="transmembrane region" description="Helical" evidence="1">
    <location>
        <begin position="80"/>
        <end position="101"/>
    </location>
</feature>